<keyword evidence="2" id="KW-1185">Reference proteome</keyword>
<evidence type="ECO:0000313" key="1">
    <source>
        <dbReference type="EMBL" id="OOG24149.1"/>
    </source>
</evidence>
<organism evidence="1 2">
    <name type="scientific">Thioalkalivibrio denitrificans</name>
    <dbReference type="NCBI Taxonomy" id="108003"/>
    <lineage>
        <taxon>Bacteria</taxon>
        <taxon>Pseudomonadati</taxon>
        <taxon>Pseudomonadota</taxon>
        <taxon>Gammaproteobacteria</taxon>
        <taxon>Chromatiales</taxon>
        <taxon>Ectothiorhodospiraceae</taxon>
        <taxon>Thioalkalivibrio</taxon>
    </lineage>
</organism>
<dbReference type="RefSeq" id="WP_077278910.1">
    <property type="nucleotide sequence ID" value="NZ_MVBK01000051.1"/>
</dbReference>
<dbReference type="OrthoDB" id="5783629at2"/>
<accession>A0A1V3NGA8</accession>
<evidence type="ECO:0008006" key="3">
    <source>
        <dbReference type="Google" id="ProtNLM"/>
    </source>
</evidence>
<name>A0A1V3NGA8_9GAMM</name>
<comment type="caution">
    <text evidence="1">The sequence shown here is derived from an EMBL/GenBank/DDBJ whole genome shotgun (WGS) entry which is preliminary data.</text>
</comment>
<dbReference type="EMBL" id="MVBK01000051">
    <property type="protein sequence ID" value="OOG24149.1"/>
    <property type="molecule type" value="Genomic_DNA"/>
</dbReference>
<sequence length="230" mass="24234">MMATTVLSERRLRRVLLALDVVGAPPAMLSFAVTLAAHFEAELEAMLLAQSQLSRAATLPFASEVSLLAGMERRLSGALMERSLRGLTARIQTMMAELAGPARIRWTLQTAAKRGWEDLLAELDAGSLLVSGHDGRYAAAPGARASSGACVVYDDTPAGQDALAIAEAVDTGAQRIEVTSAEPQRMARVAARLLSLRPGTLILPAAVLARHAPILHPLLARLGCTVVVVG</sequence>
<gene>
    <name evidence="1" type="ORF">B1C78_09495</name>
</gene>
<evidence type="ECO:0000313" key="2">
    <source>
        <dbReference type="Proteomes" id="UP000189462"/>
    </source>
</evidence>
<dbReference type="AlphaFoldDB" id="A0A1V3NGA8"/>
<proteinExistence type="predicted"/>
<dbReference type="STRING" id="108003.B1C78_09495"/>
<reference evidence="1 2" key="1">
    <citation type="submission" date="2017-02" db="EMBL/GenBank/DDBJ databases">
        <title>Genomic diversity within the haloalkaliphilic genus Thioalkalivibrio.</title>
        <authorList>
            <person name="Ahn A.-C."/>
            <person name="Meier-Kolthoff J."/>
            <person name="Overmars L."/>
            <person name="Richter M."/>
            <person name="Woyke T."/>
            <person name="Sorokin D.Y."/>
            <person name="Muyzer G."/>
        </authorList>
    </citation>
    <scope>NUCLEOTIDE SEQUENCE [LARGE SCALE GENOMIC DNA]</scope>
    <source>
        <strain evidence="1 2">ALJD</strain>
    </source>
</reference>
<dbReference type="Proteomes" id="UP000189462">
    <property type="component" value="Unassembled WGS sequence"/>
</dbReference>
<protein>
    <recommendedName>
        <fullName evidence="3">UspA domain-containing protein</fullName>
    </recommendedName>
</protein>